<comment type="caution">
    <text evidence="1">The sequence shown here is derived from an EMBL/GenBank/DDBJ whole genome shotgun (WGS) entry which is preliminary data.</text>
</comment>
<dbReference type="AlphaFoldDB" id="A0A2T7P1F5"/>
<evidence type="ECO:0000313" key="2">
    <source>
        <dbReference type="Proteomes" id="UP000245119"/>
    </source>
</evidence>
<organism evidence="1 2">
    <name type="scientific">Pomacea canaliculata</name>
    <name type="common">Golden apple snail</name>
    <dbReference type="NCBI Taxonomy" id="400727"/>
    <lineage>
        <taxon>Eukaryota</taxon>
        <taxon>Metazoa</taxon>
        <taxon>Spiralia</taxon>
        <taxon>Lophotrochozoa</taxon>
        <taxon>Mollusca</taxon>
        <taxon>Gastropoda</taxon>
        <taxon>Caenogastropoda</taxon>
        <taxon>Architaenioglossa</taxon>
        <taxon>Ampullarioidea</taxon>
        <taxon>Ampullariidae</taxon>
        <taxon>Pomacea</taxon>
    </lineage>
</organism>
<proteinExistence type="predicted"/>
<protein>
    <recommendedName>
        <fullName evidence="3">Ig-like domain-containing protein</fullName>
    </recommendedName>
</protein>
<reference evidence="1 2" key="1">
    <citation type="submission" date="2018-04" db="EMBL/GenBank/DDBJ databases">
        <title>The genome of golden apple snail Pomacea canaliculata provides insight into stress tolerance and invasive adaptation.</title>
        <authorList>
            <person name="Liu C."/>
            <person name="Liu B."/>
            <person name="Ren Y."/>
            <person name="Zhang Y."/>
            <person name="Wang H."/>
            <person name="Li S."/>
            <person name="Jiang F."/>
            <person name="Yin L."/>
            <person name="Zhang G."/>
            <person name="Qian W."/>
            <person name="Fan W."/>
        </authorList>
    </citation>
    <scope>NUCLEOTIDE SEQUENCE [LARGE SCALE GENOMIC DNA]</scope>
    <source>
        <strain evidence="1">SZHN2017</strain>
        <tissue evidence="1">Muscle</tissue>
    </source>
</reference>
<sequence length="253" mass="27862">MSAAREADNIGDVAAFDSPGVVSHDFCDVISVTSAWKSNLVTEATKCVGDDFLFDWPYSTKSDERLLPVFWVSDQNGTIGILYLDNFFPVSPRVQFDPSSGLTLKDLKPVDSGNYTVTVIGPNNTNINIQNVHLLVFEPPQTTNGRLEISSDKINQLKCGHFINRGTPPVTVVWEGPDGSEILSTNYSEGYFVLELPVNSMDGNYSCRLDLNSRNCLASDSPLLMDAVSVVGRRPSNYEKDLLDMRSQVEALN</sequence>
<dbReference type="SUPFAM" id="SSF48726">
    <property type="entry name" value="Immunoglobulin"/>
    <property type="match status" value="1"/>
</dbReference>
<gene>
    <name evidence="1" type="ORF">C0Q70_12399</name>
</gene>
<dbReference type="EMBL" id="PZQS01000007">
    <property type="protein sequence ID" value="PVD27244.1"/>
    <property type="molecule type" value="Genomic_DNA"/>
</dbReference>
<dbReference type="OrthoDB" id="6121324at2759"/>
<dbReference type="Gene3D" id="2.60.40.10">
    <property type="entry name" value="Immunoglobulins"/>
    <property type="match status" value="1"/>
</dbReference>
<dbReference type="Proteomes" id="UP000245119">
    <property type="component" value="Linkage Group LG7"/>
</dbReference>
<accession>A0A2T7P1F5</accession>
<keyword evidence="2" id="KW-1185">Reference proteome</keyword>
<dbReference type="InterPro" id="IPR036179">
    <property type="entry name" value="Ig-like_dom_sf"/>
</dbReference>
<name>A0A2T7P1F5_POMCA</name>
<evidence type="ECO:0008006" key="3">
    <source>
        <dbReference type="Google" id="ProtNLM"/>
    </source>
</evidence>
<dbReference type="InterPro" id="IPR013783">
    <property type="entry name" value="Ig-like_fold"/>
</dbReference>
<evidence type="ECO:0000313" key="1">
    <source>
        <dbReference type="EMBL" id="PVD27244.1"/>
    </source>
</evidence>